<dbReference type="OrthoDB" id="9839520at2"/>
<organism evidence="1 2">
    <name type="scientific">Algoriphagus boseongensis</name>
    <dbReference type="NCBI Taxonomy" id="1442587"/>
    <lineage>
        <taxon>Bacteria</taxon>
        <taxon>Pseudomonadati</taxon>
        <taxon>Bacteroidota</taxon>
        <taxon>Cytophagia</taxon>
        <taxon>Cytophagales</taxon>
        <taxon>Cyclobacteriaceae</taxon>
        <taxon>Algoriphagus</taxon>
    </lineage>
</organism>
<proteinExistence type="predicted"/>
<accession>A0A4R6T6X8</accession>
<gene>
    <name evidence="1" type="ORF">DFQ04_2528</name>
</gene>
<keyword evidence="2" id="KW-1185">Reference proteome</keyword>
<comment type="caution">
    <text evidence="1">The sequence shown here is derived from an EMBL/GenBank/DDBJ whole genome shotgun (WGS) entry which is preliminary data.</text>
</comment>
<sequence length="146" mass="16872">MKTSSFQIFILNCFLLIFSFSTGLFAQDQIDSLLISQKDSLIVRTDSENRTDTLTPSFVPTLDEFIKKGKRFTLQSNEIKRELENTLDTVLLDSEILEIEKILQAFQERKNIVNTNYNFRFVNALGGILDNSMAKSLSFEKQFRKN</sequence>
<evidence type="ECO:0000313" key="1">
    <source>
        <dbReference type="EMBL" id="TDQ16410.1"/>
    </source>
</evidence>
<evidence type="ECO:0000313" key="2">
    <source>
        <dbReference type="Proteomes" id="UP000294535"/>
    </source>
</evidence>
<dbReference type="RefSeq" id="WP_133556327.1">
    <property type="nucleotide sequence ID" value="NZ_SNYF01000007.1"/>
</dbReference>
<name>A0A4R6T6X8_9BACT</name>
<dbReference type="EMBL" id="SNYF01000007">
    <property type="protein sequence ID" value="TDQ16410.1"/>
    <property type="molecule type" value="Genomic_DNA"/>
</dbReference>
<dbReference type="Proteomes" id="UP000294535">
    <property type="component" value="Unassembled WGS sequence"/>
</dbReference>
<protein>
    <submittedName>
        <fullName evidence="1">Uncharacterized protein</fullName>
    </submittedName>
</protein>
<dbReference type="AlphaFoldDB" id="A0A4R6T6X8"/>
<reference evidence="1 2" key="1">
    <citation type="submission" date="2019-03" db="EMBL/GenBank/DDBJ databases">
        <title>Genomic Encyclopedia of Type Strains, Phase III (KMG-III): the genomes of soil and plant-associated and newly described type strains.</title>
        <authorList>
            <person name="Whitman W."/>
        </authorList>
    </citation>
    <scope>NUCLEOTIDE SEQUENCE [LARGE SCALE GENOMIC DNA]</scope>
    <source>
        <strain evidence="1 2">CECT 8446</strain>
    </source>
</reference>